<evidence type="ECO:0000313" key="2">
    <source>
        <dbReference type="Proteomes" id="UP001176429"/>
    </source>
</evidence>
<keyword evidence="2" id="KW-1185">Reference proteome</keyword>
<evidence type="ECO:0000313" key="1">
    <source>
        <dbReference type="EMBL" id="MDO7876322.1"/>
    </source>
</evidence>
<gene>
    <name evidence="1" type="ORF">Q5H93_16375</name>
</gene>
<protein>
    <submittedName>
        <fullName evidence="1">Uncharacterized protein</fullName>
    </submittedName>
</protein>
<reference evidence="1" key="1">
    <citation type="submission" date="2023-07" db="EMBL/GenBank/DDBJ databases">
        <authorList>
            <person name="Kim M.K."/>
        </authorList>
    </citation>
    <scope>NUCLEOTIDE SEQUENCE</scope>
    <source>
        <strain evidence="1">ASUV-10-1</strain>
    </source>
</reference>
<dbReference type="RefSeq" id="WP_305007677.1">
    <property type="nucleotide sequence ID" value="NZ_JAUQSY010000010.1"/>
</dbReference>
<sequence length="64" mass="7264">METLVIDLNHEHARRLLEDLQLLGAITIRSAENNSTVGRGPATFNALKLDTRGFKFNREEANER</sequence>
<organism evidence="1 2">
    <name type="scientific">Hymenobacter aranciens</name>
    <dbReference type="NCBI Taxonomy" id="3063996"/>
    <lineage>
        <taxon>Bacteria</taxon>
        <taxon>Pseudomonadati</taxon>
        <taxon>Bacteroidota</taxon>
        <taxon>Cytophagia</taxon>
        <taxon>Cytophagales</taxon>
        <taxon>Hymenobacteraceae</taxon>
        <taxon>Hymenobacter</taxon>
    </lineage>
</organism>
<name>A0ABT9BDI5_9BACT</name>
<accession>A0ABT9BDI5</accession>
<dbReference type="Proteomes" id="UP001176429">
    <property type="component" value="Unassembled WGS sequence"/>
</dbReference>
<comment type="caution">
    <text evidence="1">The sequence shown here is derived from an EMBL/GenBank/DDBJ whole genome shotgun (WGS) entry which is preliminary data.</text>
</comment>
<dbReference type="EMBL" id="JAUQSY010000010">
    <property type="protein sequence ID" value="MDO7876322.1"/>
    <property type="molecule type" value="Genomic_DNA"/>
</dbReference>
<proteinExistence type="predicted"/>